<evidence type="ECO:0000256" key="6">
    <source>
        <dbReference type="SAM" id="MobiDB-lite"/>
    </source>
</evidence>
<dbReference type="InParanoid" id="G1U6C2"/>
<name>G1U6C2_RABIT</name>
<evidence type="ECO:0000256" key="1">
    <source>
        <dbReference type="ARBA" id="ARBA00022490"/>
    </source>
</evidence>
<evidence type="ECO:0000313" key="7">
    <source>
        <dbReference type="Ensembl" id="ENSOCUP00000024964.2"/>
    </source>
</evidence>
<dbReference type="GO" id="GO:0120293">
    <property type="term" value="C:dynein axonemal particle"/>
    <property type="evidence" value="ECO:0007669"/>
    <property type="project" value="UniProtKB-SubCell"/>
</dbReference>
<dbReference type="eggNOG" id="ENOG502SAQ4">
    <property type="taxonomic scope" value="Eukaryota"/>
</dbReference>
<dbReference type="GO" id="GO:0070840">
    <property type="term" value="F:dynein complex binding"/>
    <property type="evidence" value="ECO:0007669"/>
    <property type="project" value="InterPro"/>
</dbReference>
<keyword evidence="1" id="KW-0963">Cytoplasm</keyword>
<reference evidence="7" key="3">
    <citation type="submission" date="2025-09" db="UniProtKB">
        <authorList>
            <consortium name="Ensembl"/>
        </authorList>
    </citation>
    <scope>IDENTIFICATION</scope>
    <source>
        <strain evidence="7">Thorbecke</strain>
    </source>
</reference>
<evidence type="ECO:0000313" key="8">
    <source>
        <dbReference type="Proteomes" id="UP000001811"/>
    </source>
</evidence>
<comment type="function">
    <text evidence="2">In cyliated cells, dynein axonemal particle-specific protein required for deployment of ODA to the axoneme. Interacts with outer dynein arm (ODA) subunits.</text>
</comment>
<dbReference type="OrthoDB" id="2162449at2759"/>
<reference evidence="7 8" key="1">
    <citation type="journal article" date="2011" name="Nature">
        <title>A high-resolution map of human evolutionary constraint using 29 mammals.</title>
        <authorList>
            <person name="Lindblad-Toh K."/>
            <person name="Garber M."/>
            <person name="Zuk O."/>
            <person name="Lin M.F."/>
            <person name="Parker B.J."/>
            <person name="Washietl S."/>
            <person name="Kheradpour P."/>
            <person name="Ernst J."/>
            <person name="Jordan G."/>
            <person name="Mauceli E."/>
            <person name="Ward L.D."/>
            <person name="Lowe C.B."/>
            <person name="Holloway A.K."/>
            <person name="Clamp M."/>
            <person name="Gnerre S."/>
            <person name="Alfoldi J."/>
            <person name="Beal K."/>
            <person name="Chang J."/>
            <person name="Clawson H."/>
            <person name="Cuff J."/>
            <person name="Di Palma F."/>
            <person name="Fitzgerald S."/>
            <person name="Flicek P."/>
            <person name="Guttman M."/>
            <person name="Hubisz M.J."/>
            <person name="Jaffe D.B."/>
            <person name="Jungreis I."/>
            <person name="Kent W.J."/>
            <person name="Kostka D."/>
            <person name="Lara M."/>
            <person name="Martins A.L."/>
            <person name="Massingham T."/>
            <person name="Moltke I."/>
            <person name="Raney B.J."/>
            <person name="Rasmussen M.D."/>
            <person name="Robinson J."/>
            <person name="Stark A."/>
            <person name="Vilella A.J."/>
            <person name="Wen J."/>
            <person name="Xie X."/>
            <person name="Zody M.C."/>
            <person name="Baldwin J."/>
            <person name="Bloom T."/>
            <person name="Chin C.W."/>
            <person name="Heiman D."/>
            <person name="Nicol R."/>
            <person name="Nusbaum C."/>
            <person name="Young S."/>
            <person name="Wilkinson J."/>
            <person name="Worley K.C."/>
            <person name="Kovar C.L."/>
            <person name="Muzny D.M."/>
            <person name="Gibbs R.A."/>
            <person name="Cree A."/>
            <person name="Dihn H.H."/>
            <person name="Fowler G."/>
            <person name="Jhangiani S."/>
            <person name="Joshi V."/>
            <person name="Lee S."/>
            <person name="Lewis L.R."/>
            <person name="Nazareth L.V."/>
            <person name="Okwuonu G."/>
            <person name="Santibanez J."/>
            <person name="Warren W.C."/>
            <person name="Mardis E.R."/>
            <person name="Weinstock G.M."/>
            <person name="Wilson R.K."/>
            <person name="Delehaunty K."/>
            <person name="Dooling D."/>
            <person name="Fronik C."/>
            <person name="Fulton L."/>
            <person name="Fulton B."/>
            <person name="Graves T."/>
            <person name="Minx P."/>
            <person name="Sodergren E."/>
            <person name="Birney E."/>
            <person name="Margulies E.H."/>
            <person name="Herrero J."/>
            <person name="Green E.D."/>
            <person name="Haussler D."/>
            <person name="Siepel A."/>
            <person name="Goldman N."/>
            <person name="Pollard K.S."/>
            <person name="Pedersen J.S."/>
            <person name="Lander E.S."/>
            <person name="Kellis M."/>
        </authorList>
    </citation>
    <scope>NUCLEOTIDE SEQUENCE [LARGE SCALE GENOMIC DNA]</scope>
    <source>
        <strain evidence="8">Thorbecke</strain>
    </source>
</reference>
<dbReference type="PaxDb" id="9986-ENSOCUP00000024964"/>
<dbReference type="PANTHER" id="PTHR35977:SF1">
    <property type="entry name" value="DYNEIN AXONEMAL ASSEMBLY FACTOR 8"/>
    <property type="match status" value="1"/>
</dbReference>
<protein>
    <recommendedName>
        <fullName evidence="4">Dynein axonemal assembly factor 8</fullName>
    </recommendedName>
    <alternativeName>
        <fullName evidence="5">Dynein axonemal-associated protein 1</fullName>
    </alternativeName>
</protein>
<dbReference type="InterPro" id="IPR031531">
    <property type="entry name" value="DNAAF8"/>
</dbReference>
<feature type="region of interest" description="Disordered" evidence="6">
    <location>
        <begin position="375"/>
        <end position="514"/>
    </location>
</feature>
<evidence type="ECO:0000256" key="3">
    <source>
        <dbReference type="ARBA" id="ARBA00024190"/>
    </source>
</evidence>
<dbReference type="STRING" id="9986.ENSOCUP00000024964"/>
<organism evidence="7 8">
    <name type="scientific">Oryctolagus cuniculus</name>
    <name type="common">Rabbit</name>
    <dbReference type="NCBI Taxonomy" id="9986"/>
    <lineage>
        <taxon>Eukaryota</taxon>
        <taxon>Metazoa</taxon>
        <taxon>Chordata</taxon>
        <taxon>Craniata</taxon>
        <taxon>Vertebrata</taxon>
        <taxon>Euteleostomi</taxon>
        <taxon>Mammalia</taxon>
        <taxon>Eutheria</taxon>
        <taxon>Euarchontoglires</taxon>
        <taxon>Glires</taxon>
        <taxon>Lagomorpha</taxon>
        <taxon>Leporidae</taxon>
        <taxon>Oryctolagus</taxon>
    </lineage>
</organism>
<dbReference type="CTD" id="146562"/>
<keyword evidence="8" id="KW-1185">Reference proteome</keyword>
<feature type="region of interest" description="Disordered" evidence="6">
    <location>
        <begin position="318"/>
        <end position="337"/>
    </location>
</feature>
<feature type="region of interest" description="Disordered" evidence="6">
    <location>
        <begin position="93"/>
        <end position="242"/>
    </location>
</feature>
<feature type="region of interest" description="Disordered" evidence="6">
    <location>
        <begin position="61"/>
        <end position="81"/>
    </location>
</feature>
<feature type="compositionally biased region" description="Polar residues" evidence="6">
    <location>
        <begin position="414"/>
        <end position="431"/>
    </location>
</feature>
<reference evidence="7" key="2">
    <citation type="submission" date="2025-08" db="UniProtKB">
        <authorList>
            <consortium name="Ensembl"/>
        </authorList>
    </citation>
    <scope>IDENTIFICATION</scope>
    <source>
        <strain evidence="7">Thorbecke</strain>
    </source>
</reference>
<dbReference type="Proteomes" id="UP000001811">
    <property type="component" value="Unplaced"/>
</dbReference>
<dbReference type="Ensembl" id="ENSOCUT00000026443.2">
    <property type="protein sequence ID" value="ENSOCUP00000024964.2"/>
    <property type="gene ID" value="ENSOCUG00000027662.2"/>
</dbReference>
<dbReference type="KEGG" id="ocu:100343177"/>
<gene>
    <name evidence="7" type="primary">DNAAF8</name>
</gene>
<dbReference type="Bgee" id="ENSOCUG00000027662">
    <property type="expression patterns" value="Expressed in testis and 17 other cell types or tissues"/>
</dbReference>
<feature type="compositionally biased region" description="Basic and acidic residues" evidence="6">
    <location>
        <begin position="195"/>
        <end position="210"/>
    </location>
</feature>
<dbReference type="HOGENOM" id="CLU_037635_0_0_1"/>
<evidence type="ECO:0000256" key="4">
    <source>
        <dbReference type="ARBA" id="ARBA00024428"/>
    </source>
</evidence>
<evidence type="ECO:0000256" key="5">
    <source>
        <dbReference type="ARBA" id="ARBA00030565"/>
    </source>
</evidence>
<dbReference type="AlphaFoldDB" id="G1U6C2"/>
<proteinExistence type="predicted"/>
<dbReference type="PANTHER" id="PTHR35977">
    <property type="entry name" value="CHROMOSOME 16 OPEN READING FRAME 71"/>
    <property type="match status" value="1"/>
</dbReference>
<accession>G1U6C2</accession>
<comment type="subcellular location">
    <subcellularLocation>
        <location evidence="3">Dynein axonemal particle</location>
    </subcellularLocation>
</comment>
<dbReference type="Pfam" id="PF15773">
    <property type="entry name" value="DAAP1"/>
    <property type="match status" value="1"/>
</dbReference>
<dbReference type="GeneID" id="100343177"/>
<evidence type="ECO:0000256" key="2">
    <source>
        <dbReference type="ARBA" id="ARBA00024177"/>
    </source>
</evidence>
<dbReference type="GeneTree" id="ENSGT00390000015381"/>
<sequence>MASTDRHLAPSPGSPWDAILQAVKDQLPSLDSSSSDSGEEELFVFQRKESILIPDLSEELAEDGAGGVESGAWGLAEGPPPEQLLVPVELATQPGSGWTTRMEDSAAGKGRGPSPPFASHGEISCLPRTATETPMRLEGDLGSKSLNTKGSQSPLWAPQGEATLPLQEGGRETEPPSTAPPDPASRRALRRARRKMIEEDILQKVTRDTQDPACSDQSWAKGAPCQAAKSGPQPQVPPAGAQQGPLVLSLQQLEEWDLDYVLQSLAGPEDTQGNRIPGTAWWAADLFRHQGHTVWRDEDELMEQLALLSACQATASTSARRVPAHTPQEVEEQEAGSRCALTKPGFQAEPGQKAAEGMRLKMEPPTIFIDLRQTEPAGHPRSPESSSHSSSDSEEEEEETAALGDQQGPADRASPSSQGLRACTGKSQLLQQLRAFRKGAAQPGPPASDGCHGQKAQAPEDSAGSGTGRKQHVKLWPEVQSAQATPPGGRPRALGDPLGPGTAREALVPPLGQP</sequence>
<feature type="compositionally biased region" description="Polar residues" evidence="6">
    <location>
        <begin position="144"/>
        <end position="154"/>
    </location>
</feature>